<reference evidence="4" key="1">
    <citation type="submission" date="2011-06" db="EMBL/GenBank/DDBJ databases">
        <title>Complete genome sequence of Paenibacillus mucilaginosus KNP414.</title>
        <authorList>
            <person name="Wang J."/>
            <person name="Hu S."/>
            <person name="Hu X."/>
            <person name="Zhang B."/>
            <person name="Dong D."/>
            <person name="Zhang S."/>
            <person name="Zhao K."/>
            <person name="Wu D."/>
        </authorList>
    </citation>
    <scope>NUCLEOTIDE SEQUENCE [LARGE SCALE GENOMIC DNA]</scope>
    <source>
        <strain evidence="4">KNP414</strain>
    </source>
</reference>
<proteinExistence type="predicted"/>
<evidence type="ECO:0000256" key="1">
    <source>
        <dbReference type="SAM" id="MobiDB-lite"/>
    </source>
</evidence>
<feature type="signal peptide" evidence="2">
    <location>
        <begin position="1"/>
        <end position="28"/>
    </location>
</feature>
<protein>
    <submittedName>
        <fullName evidence="3">Extracellular solute-binding protein family 1</fullName>
    </submittedName>
</protein>
<dbReference type="RefSeq" id="WP_013919224.1">
    <property type="nucleotide sequence ID" value="NC_015690.1"/>
</dbReference>
<dbReference type="PROSITE" id="PS51257">
    <property type="entry name" value="PROKAR_LIPOPROTEIN"/>
    <property type="match status" value="1"/>
</dbReference>
<dbReference type="Proteomes" id="UP000006620">
    <property type="component" value="Chromosome"/>
</dbReference>
<feature type="region of interest" description="Disordered" evidence="1">
    <location>
        <begin position="30"/>
        <end position="51"/>
    </location>
</feature>
<keyword evidence="2" id="KW-0732">Signal</keyword>
<reference evidence="3 4" key="2">
    <citation type="journal article" date="2013" name="Genome Announc.">
        <title>Genome Sequence of Growth-Improving Paenibacillus mucilaginosus Strain KNP414.</title>
        <authorList>
            <person name="Lu J.J."/>
            <person name="Wang J.F."/>
            <person name="Hu X.F."/>
        </authorList>
    </citation>
    <scope>NUCLEOTIDE SEQUENCE [LARGE SCALE GENOMIC DNA]</scope>
    <source>
        <strain evidence="3 4">KNP414</strain>
    </source>
</reference>
<dbReference type="PANTHER" id="PTHR43649">
    <property type="entry name" value="ARABINOSE-BINDING PROTEIN-RELATED"/>
    <property type="match status" value="1"/>
</dbReference>
<dbReference type="InterPro" id="IPR050490">
    <property type="entry name" value="Bact_solute-bd_prot1"/>
</dbReference>
<evidence type="ECO:0000313" key="3">
    <source>
        <dbReference type="EMBL" id="AEI44071.1"/>
    </source>
</evidence>
<evidence type="ECO:0000313" key="4">
    <source>
        <dbReference type="Proteomes" id="UP000006620"/>
    </source>
</evidence>
<dbReference type="InterPro" id="IPR006059">
    <property type="entry name" value="SBP"/>
</dbReference>
<accession>F8FK30</accession>
<name>F8FK30_PAEMK</name>
<feature type="compositionally biased region" description="Low complexity" evidence="1">
    <location>
        <begin position="30"/>
        <end position="50"/>
    </location>
</feature>
<dbReference type="KEGG" id="pms:KNP414_05547"/>
<dbReference type="Pfam" id="PF01547">
    <property type="entry name" value="SBP_bac_1"/>
    <property type="match status" value="1"/>
</dbReference>
<dbReference type="EMBL" id="CP002869">
    <property type="protein sequence ID" value="AEI44071.1"/>
    <property type="molecule type" value="Genomic_DNA"/>
</dbReference>
<dbReference type="Gene3D" id="3.40.190.10">
    <property type="entry name" value="Periplasmic binding protein-like II"/>
    <property type="match status" value="2"/>
</dbReference>
<evidence type="ECO:0000256" key="2">
    <source>
        <dbReference type="SAM" id="SignalP"/>
    </source>
</evidence>
<dbReference type="AlphaFoldDB" id="F8FK30"/>
<dbReference type="HOGENOM" id="CLU_021021_3_0_9"/>
<organism evidence="3 4">
    <name type="scientific">Paenibacillus mucilaginosus (strain KNP414)</name>
    <dbReference type="NCBI Taxonomy" id="1036673"/>
    <lineage>
        <taxon>Bacteria</taxon>
        <taxon>Bacillati</taxon>
        <taxon>Bacillota</taxon>
        <taxon>Bacilli</taxon>
        <taxon>Bacillales</taxon>
        <taxon>Paenibacillaceae</taxon>
        <taxon>Paenibacillus</taxon>
    </lineage>
</organism>
<feature type="chain" id="PRO_5003370730" evidence="2">
    <location>
        <begin position="29"/>
        <end position="508"/>
    </location>
</feature>
<sequence length="508" mass="56414">MNNKRWVRVLMGTMLTSGLLVSACAPKAADPAATPEPAAKGAEPAKSAGPVSITMARAGSPSAIPKEDFVKKELDAKLGINFKLDLTDDKEHANKLSVLAASQNLPDLIEIKEKDLSVYYQMARNGLLLDLTPYLDKLGSVKKQVGEEGFTKGKVDGKVFGFSQAPRIVPQGFWIRKDWLDKLGLKTPTTMDELLEVAKAFTEKDPDGNGKKDTYGISGTRETERGFLGAHGTTEPNKFYIQDGKLVNSLYDPNMKKGIEEFQRFLKAGVVDPELFTNKVTDVTDKAAKGFAGIFYEQWAGLVRDEHVKKMKEINPKAELVLLPALQGAKNVRFNDVGQITAIIAIPKKLEKDPEKLNKVLELLNYVSEGDGANLVYYGQKDVHWKKEGDKIVLTEKKGEASYTWLYQLTGRPEMDYLMTKFPPQAALIKESSALPELKVYNGFVIPPKGFNITDANRFIGEEMLKFYTGKAKVEDYDAFLASLEKTFNFKVYLEEADKTLKGLGYVK</sequence>
<dbReference type="PATRIC" id="fig|1036673.3.peg.5147"/>
<dbReference type="SUPFAM" id="SSF53850">
    <property type="entry name" value="Periplasmic binding protein-like II"/>
    <property type="match status" value="1"/>
</dbReference>
<gene>
    <name evidence="3" type="ordered locus">KNP414_05547</name>
</gene>